<protein>
    <submittedName>
        <fullName evidence="6">Fumarate reductase/succinate dehydrogenase flavo protein-like protein</fullName>
    </submittedName>
</protein>
<dbReference type="EMBL" id="KV744883">
    <property type="protein sequence ID" value="OCK82588.1"/>
    <property type="molecule type" value="Genomic_DNA"/>
</dbReference>
<evidence type="ECO:0000313" key="7">
    <source>
        <dbReference type="Proteomes" id="UP000250266"/>
    </source>
</evidence>
<dbReference type="InterPro" id="IPR050315">
    <property type="entry name" value="FAD-oxidoreductase_2"/>
</dbReference>
<evidence type="ECO:0000256" key="3">
    <source>
        <dbReference type="ARBA" id="ARBA00022827"/>
    </source>
</evidence>
<dbReference type="InterPro" id="IPR003953">
    <property type="entry name" value="FAD-dep_OxRdtase_2_FAD-bd"/>
</dbReference>
<dbReference type="InterPro" id="IPR036188">
    <property type="entry name" value="FAD/NAD-bd_sf"/>
</dbReference>
<dbReference type="AlphaFoldDB" id="A0A8E2EFH7"/>
<keyword evidence="2" id="KW-0285">Flavoprotein</keyword>
<name>A0A8E2EFH7_9PEZI</name>
<keyword evidence="4" id="KW-0560">Oxidoreductase</keyword>
<dbReference type="Gene3D" id="3.50.50.60">
    <property type="entry name" value="FAD/NAD(P)-binding domain"/>
    <property type="match status" value="1"/>
</dbReference>
<reference evidence="6 7" key="1">
    <citation type="journal article" date="2016" name="Nat. Commun.">
        <title>Ectomycorrhizal ecology is imprinted in the genome of the dominant symbiotic fungus Cenococcum geophilum.</title>
        <authorList>
            <consortium name="DOE Joint Genome Institute"/>
            <person name="Peter M."/>
            <person name="Kohler A."/>
            <person name="Ohm R.A."/>
            <person name="Kuo A."/>
            <person name="Krutzmann J."/>
            <person name="Morin E."/>
            <person name="Arend M."/>
            <person name="Barry K.W."/>
            <person name="Binder M."/>
            <person name="Choi C."/>
            <person name="Clum A."/>
            <person name="Copeland A."/>
            <person name="Grisel N."/>
            <person name="Haridas S."/>
            <person name="Kipfer T."/>
            <person name="LaButti K."/>
            <person name="Lindquist E."/>
            <person name="Lipzen A."/>
            <person name="Maire R."/>
            <person name="Meier B."/>
            <person name="Mihaltcheva S."/>
            <person name="Molinier V."/>
            <person name="Murat C."/>
            <person name="Poggeler S."/>
            <person name="Quandt C.A."/>
            <person name="Sperisen C."/>
            <person name="Tritt A."/>
            <person name="Tisserant E."/>
            <person name="Crous P.W."/>
            <person name="Henrissat B."/>
            <person name="Nehls U."/>
            <person name="Egli S."/>
            <person name="Spatafora J.W."/>
            <person name="Grigoriev I.V."/>
            <person name="Martin F.M."/>
        </authorList>
    </citation>
    <scope>NUCLEOTIDE SEQUENCE [LARGE SCALE GENOMIC DNA]</scope>
    <source>
        <strain evidence="6 7">CBS 459.81</strain>
    </source>
</reference>
<accession>A0A8E2EFH7</accession>
<evidence type="ECO:0000259" key="5">
    <source>
        <dbReference type="Pfam" id="PF00890"/>
    </source>
</evidence>
<feature type="domain" description="FAD-dependent oxidoreductase 2 FAD-binding" evidence="5">
    <location>
        <begin position="8"/>
        <end position="515"/>
    </location>
</feature>
<evidence type="ECO:0000256" key="4">
    <source>
        <dbReference type="ARBA" id="ARBA00023002"/>
    </source>
</evidence>
<gene>
    <name evidence="6" type="ORF">K432DRAFT_441461</name>
</gene>
<dbReference type="PANTHER" id="PTHR43400:SF10">
    <property type="entry name" value="3-OXOSTEROID 1-DEHYDROGENASE"/>
    <property type="match status" value="1"/>
</dbReference>
<dbReference type="PANTHER" id="PTHR43400">
    <property type="entry name" value="FUMARATE REDUCTASE"/>
    <property type="match status" value="1"/>
</dbReference>
<dbReference type="GO" id="GO:0008202">
    <property type="term" value="P:steroid metabolic process"/>
    <property type="evidence" value="ECO:0007669"/>
    <property type="project" value="UniProtKB-ARBA"/>
</dbReference>
<dbReference type="SUPFAM" id="SSF51905">
    <property type="entry name" value="FAD/NAD(P)-binding domain"/>
    <property type="match status" value="1"/>
</dbReference>
<dbReference type="SUPFAM" id="SSF56425">
    <property type="entry name" value="Succinate dehydrogenase/fumarate reductase flavoprotein, catalytic domain"/>
    <property type="match status" value="1"/>
</dbReference>
<evidence type="ECO:0000256" key="1">
    <source>
        <dbReference type="ARBA" id="ARBA00001974"/>
    </source>
</evidence>
<dbReference type="GO" id="GO:0016491">
    <property type="term" value="F:oxidoreductase activity"/>
    <property type="evidence" value="ECO:0007669"/>
    <property type="project" value="UniProtKB-KW"/>
</dbReference>
<keyword evidence="3" id="KW-0274">FAD</keyword>
<dbReference type="Proteomes" id="UP000250266">
    <property type="component" value="Unassembled WGS sequence"/>
</dbReference>
<evidence type="ECO:0000256" key="2">
    <source>
        <dbReference type="ARBA" id="ARBA00022630"/>
    </source>
</evidence>
<dbReference type="OrthoDB" id="7777654at2759"/>
<dbReference type="Gene3D" id="3.90.700.10">
    <property type="entry name" value="Succinate dehydrogenase/fumarate reductase flavoprotein, catalytic domain"/>
    <property type="match status" value="1"/>
</dbReference>
<sequence>MTWDEEYDIVCVGSGVGGLAAALTGAENGAKAIVLEKFNVLGGVSALSSGQLWPGPTHVSEEAGIKDDPQDAQAYVDHLSQGFGDPEVRKAYFARSREAIRFFTDKIGLELEVIKGLPDYYYPAVRGSAPEGRYLETKPFPAKKLGEWASKVMKSPFGDYYVYTTSNEYIASQIRGGESMGACFHRHIAADERCAGAGVAAALVYAALQRDIQLRLETKVIDLVIEDGKVTGVVARDSKGTKQIGARSGVVLATGGYDWRPDLVRSFDALPVAGNMTMPTITGDHITMAAKAGVIPIPSRSPTQSPIFIGYGVPSETIYGRQSSRLLTPGHPHTIIVNSKGHRFANDSFYPDVATKVGRFDGQEDGMPNWPAWLIFDQNFVDRYNLLPNFPGMPLPEGMAVESNSLHGLAEATGIDAAGLAETIERFHGFCKTGVDEDFGRGTVPWGRIMTGDFNLPHPNFAEIEKAPFYAVKLQRVTMGVPTAGLPINGNGSVINASGAVVPGLYATGNSAAWSDWGGGYNSGIAGMRGVLYGYLAALDMTKGKGS</sequence>
<keyword evidence="7" id="KW-1185">Reference proteome</keyword>
<dbReference type="InterPro" id="IPR027477">
    <property type="entry name" value="Succ_DH/fumarate_Rdtase_cat_sf"/>
</dbReference>
<comment type="cofactor">
    <cofactor evidence="1">
        <name>FAD</name>
        <dbReference type="ChEBI" id="CHEBI:57692"/>
    </cofactor>
</comment>
<organism evidence="6 7">
    <name type="scientific">Lepidopterella palustris CBS 459.81</name>
    <dbReference type="NCBI Taxonomy" id="1314670"/>
    <lineage>
        <taxon>Eukaryota</taxon>
        <taxon>Fungi</taxon>
        <taxon>Dikarya</taxon>
        <taxon>Ascomycota</taxon>
        <taxon>Pezizomycotina</taxon>
        <taxon>Dothideomycetes</taxon>
        <taxon>Pleosporomycetidae</taxon>
        <taxon>Mytilinidiales</taxon>
        <taxon>Argynnaceae</taxon>
        <taxon>Lepidopterella</taxon>
    </lineage>
</organism>
<proteinExistence type="predicted"/>
<dbReference type="Pfam" id="PF00890">
    <property type="entry name" value="FAD_binding_2"/>
    <property type="match status" value="1"/>
</dbReference>
<evidence type="ECO:0000313" key="6">
    <source>
        <dbReference type="EMBL" id="OCK82588.1"/>
    </source>
</evidence>